<evidence type="ECO:0000256" key="3">
    <source>
        <dbReference type="ARBA" id="ARBA00022741"/>
    </source>
</evidence>
<accession>A0ABS2R646</accession>
<reference evidence="8 9" key="1">
    <citation type="submission" date="2021-01" db="EMBL/GenBank/DDBJ databases">
        <title>Genomic Encyclopedia of Type Strains, Phase IV (KMG-IV): sequencing the most valuable type-strain genomes for metagenomic binning, comparative biology and taxonomic classification.</title>
        <authorList>
            <person name="Goeker M."/>
        </authorList>
    </citation>
    <scope>NUCLEOTIDE SEQUENCE [LARGE SCALE GENOMIC DNA]</scope>
    <source>
        <strain evidence="8 9">DSM 105453</strain>
    </source>
</reference>
<dbReference type="SUPFAM" id="SSF52540">
    <property type="entry name" value="P-loop containing nucleoside triphosphate hydrolases"/>
    <property type="match status" value="1"/>
</dbReference>
<sequence>MNQGRIMIITGSPGAGKSTTAYIVAKESNLSKSVHMHTDDFYHYIQKGVIPHFHRNHKNKT</sequence>
<comment type="similarity">
    <text evidence="1">Belongs to the zeta toxin family.</text>
</comment>
<keyword evidence="9" id="KW-1185">Reference proteome</keyword>
<dbReference type="GO" id="GO:0016301">
    <property type="term" value="F:kinase activity"/>
    <property type="evidence" value="ECO:0007669"/>
    <property type="project" value="UniProtKB-KW"/>
</dbReference>
<keyword evidence="8" id="KW-0808">Transferase</keyword>
<dbReference type="EMBL" id="JAFBFH010000005">
    <property type="protein sequence ID" value="MBM7714091.1"/>
    <property type="molecule type" value="Genomic_DNA"/>
</dbReference>
<gene>
    <name evidence="8" type="ORF">JOC94_001063</name>
</gene>
<evidence type="ECO:0000256" key="1">
    <source>
        <dbReference type="ARBA" id="ARBA00009104"/>
    </source>
</evidence>
<dbReference type="Pfam" id="PF06414">
    <property type="entry name" value="Zeta_toxin"/>
    <property type="match status" value="1"/>
</dbReference>
<dbReference type="InterPro" id="IPR027417">
    <property type="entry name" value="P-loop_NTPase"/>
</dbReference>
<name>A0ABS2R646_9BACI</name>
<dbReference type="Gene3D" id="3.40.50.300">
    <property type="entry name" value="P-loop containing nucleotide triphosphate hydrolases"/>
    <property type="match status" value="1"/>
</dbReference>
<evidence type="ECO:0000259" key="7">
    <source>
        <dbReference type="Pfam" id="PF06414"/>
    </source>
</evidence>
<proteinExistence type="inferred from homology"/>
<evidence type="ECO:0000256" key="4">
    <source>
        <dbReference type="ARBA" id="ARBA00022840"/>
    </source>
</evidence>
<keyword evidence="3" id="KW-0547">Nucleotide-binding</keyword>
<evidence type="ECO:0000313" key="8">
    <source>
        <dbReference type="EMBL" id="MBM7714091.1"/>
    </source>
</evidence>
<evidence type="ECO:0000256" key="6">
    <source>
        <dbReference type="ARBA" id="ARBA00048178"/>
    </source>
</evidence>
<evidence type="ECO:0000256" key="5">
    <source>
        <dbReference type="ARBA" id="ARBA00032897"/>
    </source>
</evidence>
<comment type="caution">
    <text evidence="8">The sequence shown here is derived from an EMBL/GenBank/DDBJ whole genome shotgun (WGS) entry which is preliminary data.</text>
</comment>
<keyword evidence="8" id="KW-0418">Kinase</keyword>
<dbReference type="InterPro" id="IPR010488">
    <property type="entry name" value="Zeta_toxin_domain"/>
</dbReference>
<dbReference type="Proteomes" id="UP000823485">
    <property type="component" value="Unassembled WGS sequence"/>
</dbReference>
<evidence type="ECO:0000313" key="9">
    <source>
        <dbReference type="Proteomes" id="UP000823485"/>
    </source>
</evidence>
<organism evidence="8 9">
    <name type="scientific">Siminovitchia thermophila</name>
    <dbReference type="NCBI Taxonomy" id="1245522"/>
    <lineage>
        <taxon>Bacteria</taxon>
        <taxon>Bacillati</taxon>
        <taxon>Bacillota</taxon>
        <taxon>Bacilli</taxon>
        <taxon>Bacillales</taxon>
        <taxon>Bacillaceae</taxon>
        <taxon>Siminovitchia</taxon>
    </lineage>
</organism>
<feature type="domain" description="Zeta toxin" evidence="7">
    <location>
        <begin position="6"/>
        <end position="45"/>
    </location>
</feature>
<comment type="catalytic activity">
    <reaction evidence="6">
        <text>UDP-N-acetyl-alpha-D-glucosamine + ATP = UDP-N-acetyl-alpha-D-glucosamine 3'-phosphate + ADP + H(+)</text>
        <dbReference type="Rhea" id="RHEA:32671"/>
        <dbReference type="ChEBI" id="CHEBI:15378"/>
        <dbReference type="ChEBI" id="CHEBI:30616"/>
        <dbReference type="ChEBI" id="CHEBI:57705"/>
        <dbReference type="ChEBI" id="CHEBI:64353"/>
        <dbReference type="ChEBI" id="CHEBI:456216"/>
        <dbReference type="EC" id="2.7.1.176"/>
    </reaction>
</comment>
<dbReference type="EC" id="2.7.1.176" evidence="2"/>
<evidence type="ECO:0000256" key="2">
    <source>
        <dbReference type="ARBA" id="ARBA00011963"/>
    </source>
</evidence>
<protein>
    <recommendedName>
        <fullName evidence="5">UDP-N-acetylglucosamine kinase</fullName>
        <ecNumber evidence="2">2.7.1.176</ecNumber>
    </recommendedName>
    <alternativeName>
        <fullName evidence="5">UDP-N-acetylglucosamine kinase</fullName>
    </alternativeName>
</protein>
<keyword evidence="4" id="KW-0067">ATP-binding</keyword>